<name>A0A1F7W876_9BACT</name>
<gene>
    <name evidence="1" type="ORF">A2304_05080</name>
</gene>
<reference evidence="1 2" key="1">
    <citation type="journal article" date="2016" name="Nat. Commun.">
        <title>Thousands of microbial genomes shed light on interconnected biogeochemical processes in an aquifer system.</title>
        <authorList>
            <person name="Anantharaman K."/>
            <person name="Brown C.T."/>
            <person name="Hug L.A."/>
            <person name="Sharon I."/>
            <person name="Castelle C.J."/>
            <person name="Probst A.J."/>
            <person name="Thomas B.C."/>
            <person name="Singh A."/>
            <person name="Wilkins M.J."/>
            <person name="Karaoz U."/>
            <person name="Brodie E.L."/>
            <person name="Williams K.H."/>
            <person name="Hubbard S.S."/>
            <person name="Banfield J.F."/>
        </authorList>
    </citation>
    <scope>NUCLEOTIDE SEQUENCE [LARGE SCALE GENOMIC DNA]</scope>
</reference>
<evidence type="ECO:0000313" key="1">
    <source>
        <dbReference type="EMBL" id="OGL98836.1"/>
    </source>
</evidence>
<evidence type="ECO:0000313" key="2">
    <source>
        <dbReference type="Proteomes" id="UP000176501"/>
    </source>
</evidence>
<dbReference type="Proteomes" id="UP000176501">
    <property type="component" value="Unassembled WGS sequence"/>
</dbReference>
<proteinExistence type="predicted"/>
<dbReference type="AlphaFoldDB" id="A0A1F7W876"/>
<organism evidence="1 2">
    <name type="scientific">Candidatus Uhrbacteria bacterium RIFOXYB2_FULL_57_15</name>
    <dbReference type="NCBI Taxonomy" id="1802422"/>
    <lineage>
        <taxon>Bacteria</taxon>
        <taxon>Candidatus Uhriibacteriota</taxon>
    </lineage>
</organism>
<sequence length="141" mass="15999">MGWCSASSAFVWRVGYTARSSMKFKPIRRLLVNDDLRSMLDQMGEAACRLLLTGRVTLDVARQYAEKDRVSSECVDEIMGEISMMPDDLRRQFLAGHLTIRAVRVQMLRRLVAAKRIDSHEAAVFARFLAPLCVIQTYVDG</sequence>
<protein>
    <submittedName>
        <fullName evidence="1">Uncharacterized protein</fullName>
    </submittedName>
</protein>
<comment type="caution">
    <text evidence="1">The sequence shown here is derived from an EMBL/GenBank/DDBJ whole genome shotgun (WGS) entry which is preliminary data.</text>
</comment>
<accession>A0A1F7W876</accession>
<dbReference type="EMBL" id="MGFE01000015">
    <property type="protein sequence ID" value="OGL98836.1"/>
    <property type="molecule type" value="Genomic_DNA"/>
</dbReference>